<keyword evidence="3" id="KW-1185">Reference proteome</keyword>
<dbReference type="PANTHER" id="PTHR34219:SF5">
    <property type="entry name" value="BLR4505 PROTEIN"/>
    <property type="match status" value="1"/>
</dbReference>
<dbReference type="PANTHER" id="PTHR34219">
    <property type="entry name" value="IRON-REGULATED INNER MEMBRANE PROTEIN-RELATED"/>
    <property type="match status" value="1"/>
</dbReference>
<dbReference type="Pfam" id="PF03929">
    <property type="entry name" value="PepSY_TM"/>
    <property type="match status" value="1"/>
</dbReference>
<comment type="caution">
    <text evidence="2">The sequence shown here is derived from an EMBL/GenBank/DDBJ whole genome shotgun (WGS) entry which is preliminary data.</text>
</comment>
<feature type="transmembrane region" description="Helical" evidence="1">
    <location>
        <begin position="203"/>
        <end position="223"/>
    </location>
</feature>
<feature type="transmembrane region" description="Helical" evidence="1">
    <location>
        <begin position="144"/>
        <end position="168"/>
    </location>
</feature>
<dbReference type="AlphaFoldDB" id="A0A317DVP8"/>
<gene>
    <name evidence="2" type="ORF">DKG74_18850</name>
</gene>
<dbReference type="Proteomes" id="UP000245461">
    <property type="component" value="Unassembled WGS sequence"/>
</dbReference>
<sequence length="392" mass="42786">MRKVLLLWHRYVGLGIAAFLALSGLTGSVIAFNHEIDGWLNPEFYAASDEGPALPVRDLVARVEAAYPDIYIDGASLPDRAGAPVSLWAEPREGRDETINQIFVDPASGDILGARNFGACCFSAENVIPFLYVFHYSLSLPERWGLWLMGLIAIFWFFDCFVGAILTFPKGRPFFANWRPAFGIKRGAGAYRRNLDLHRVGGLWPWLLLAMLALSGVAMNLQYEVFRPLLSLVAPLSPSPFDVGMPRFTEKVSPPALGFDEAMARGVEAAKAQGEVGQALGAYHFGQFRAWLIVVGEEEHGPGLGAARIYLDDATGDVLLSELPGRGTAGDIFLQLQFPLHSGQIVGLPGRIVIAVMGLVVATLSVTGIILWGYKRKGRVALRRRREAVAPP</sequence>
<reference evidence="2 3" key="1">
    <citation type="submission" date="2018-05" db="EMBL/GenBank/DDBJ databases">
        <title>Zavarzinia sp. HR-AS.</title>
        <authorList>
            <person name="Lee Y."/>
            <person name="Jeon C.O."/>
        </authorList>
    </citation>
    <scope>NUCLEOTIDE SEQUENCE [LARGE SCALE GENOMIC DNA]</scope>
    <source>
        <strain evidence="2 3">HR-AS</strain>
    </source>
</reference>
<organism evidence="2 3">
    <name type="scientific">Zavarzinia aquatilis</name>
    <dbReference type="NCBI Taxonomy" id="2211142"/>
    <lineage>
        <taxon>Bacteria</taxon>
        <taxon>Pseudomonadati</taxon>
        <taxon>Pseudomonadota</taxon>
        <taxon>Alphaproteobacteria</taxon>
        <taxon>Rhodospirillales</taxon>
        <taxon>Zavarziniaceae</taxon>
        <taxon>Zavarzinia</taxon>
    </lineage>
</organism>
<dbReference type="EMBL" id="QGLE01000014">
    <property type="protein sequence ID" value="PWR18482.1"/>
    <property type="molecule type" value="Genomic_DNA"/>
</dbReference>
<dbReference type="OrthoDB" id="7238323at2"/>
<keyword evidence="1" id="KW-0472">Membrane</keyword>
<keyword evidence="1" id="KW-1133">Transmembrane helix</keyword>
<feature type="transmembrane region" description="Helical" evidence="1">
    <location>
        <begin position="12"/>
        <end position="32"/>
    </location>
</feature>
<keyword evidence="1" id="KW-0812">Transmembrane</keyword>
<evidence type="ECO:0000313" key="2">
    <source>
        <dbReference type="EMBL" id="PWR18482.1"/>
    </source>
</evidence>
<feature type="transmembrane region" description="Helical" evidence="1">
    <location>
        <begin position="352"/>
        <end position="374"/>
    </location>
</feature>
<proteinExistence type="predicted"/>
<evidence type="ECO:0000313" key="3">
    <source>
        <dbReference type="Proteomes" id="UP000245461"/>
    </source>
</evidence>
<protein>
    <submittedName>
        <fullName evidence="2">PepSY domain-containing protein</fullName>
    </submittedName>
</protein>
<accession>A0A317DVP8</accession>
<dbReference type="RefSeq" id="WP_109907730.1">
    <property type="nucleotide sequence ID" value="NZ_QGLE01000014.1"/>
</dbReference>
<evidence type="ECO:0000256" key="1">
    <source>
        <dbReference type="SAM" id="Phobius"/>
    </source>
</evidence>
<dbReference type="InterPro" id="IPR005625">
    <property type="entry name" value="PepSY-ass_TM"/>
</dbReference>
<name>A0A317DVP8_9PROT</name>